<name>A0A164N620_9CRUS</name>
<evidence type="ECO:0000256" key="2">
    <source>
        <dbReference type="ARBA" id="ARBA00022723"/>
    </source>
</evidence>
<dbReference type="Pfam" id="PF22936">
    <property type="entry name" value="Pol_BBD"/>
    <property type="match status" value="1"/>
</dbReference>
<protein>
    <recommendedName>
        <fullName evidence="7">Integrase catalytic domain-containing protein</fullName>
    </recommendedName>
</protein>
<gene>
    <name evidence="8" type="ORF">APZ42_031068</name>
</gene>
<keyword evidence="1" id="KW-0645">Protease</keyword>
<dbReference type="GO" id="GO:0046872">
    <property type="term" value="F:metal ion binding"/>
    <property type="evidence" value="ECO:0007669"/>
    <property type="project" value="UniProtKB-KW"/>
</dbReference>
<evidence type="ECO:0000256" key="4">
    <source>
        <dbReference type="ARBA" id="ARBA00022801"/>
    </source>
</evidence>
<dbReference type="PANTHER" id="PTHR42648">
    <property type="entry name" value="TRANSPOSASE, PUTATIVE-RELATED"/>
    <property type="match status" value="1"/>
</dbReference>
<evidence type="ECO:0000256" key="3">
    <source>
        <dbReference type="ARBA" id="ARBA00022750"/>
    </source>
</evidence>
<reference evidence="8 9" key="1">
    <citation type="submission" date="2016-03" db="EMBL/GenBank/DDBJ databases">
        <title>EvidentialGene: Evidence-directed Construction of Genes on Genomes.</title>
        <authorList>
            <person name="Gilbert D.G."/>
            <person name="Choi J.-H."/>
            <person name="Mockaitis K."/>
            <person name="Colbourne J."/>
            <person name="Pfrender M."/>
        </authorList>
    </citation>
    <scope>NUCLEOTIDE SEQUENCE [LARGE SCALE GENOMIC DNA]</scope>
    <source>
        <strain evidence="8 9">Xinb3</strain>
        <tissue evidence="8">Complete organism</tissue>
    </source>
</reference>
<proteinExistence type="predicted"/>
<dbReference type="InterPro" id="IPR001584">
    <property type="entry name" value="Integrase_cat-core"/>
</dbReference>
<dbReference type="PROSITE" id="PS50994">
    <property type="entry name" value="INTEGRASE"/>
    <property type="match status" value="1"/>
</dbReference>
<dbReference type="GO" id="GO:0071897">
    <property type="term" value="P:DNA biosynthetic process"/>
    <property type="evidence" value="ECO:0007669"/>
    <property type="project" value="UniProtKB-ARBA"/>
</dbReference>
<evidence type="ECO:0000256" key="6">
    <source>
        <dbReference type="SAM" id="SignalP"/>
    </source>
</evidence>
<dbReference type="GO" id="GO:0003676">
    <property type="term" value="F:nucleic acid binding"/>
    <property type="evidence" value="ECO:0007669"/>
    <property type="project" value="InterPro"/>
</dbReference>
<dbReference type="GO" id="GO:0006508">
    <property type="term" value="P:proteolysis"/>
    <property type="evidence" value="ECO:0007669"/>
    <property type="project" value="UniProtKB-KW"/>
</dbReference>
<evidence type="ECO:0000256" key="5">
    <source>
        <dbReference type="SAM" id="MobiDB-lite"/>
    </source>
</evidence>
<comment type="caution">
    <text evidence="8">The sequence shown here is derived from an EMBL/GenBank/DDBJ whole genome shotgun (WGS) entry which is preliminary data.</text>
</comment>
<dbReference type="InterPro" id="IPR025724">
    <property type="entry name" value="GAG-pre-integrase_dom"/>
</dbReference>
<dbReference type="EMBL" id="LRGB01002870">
    <property type="protein sequence ID" value="KZS05677.1"/>
    <property type="molecule type" value="Genomic_DNA"/>
</dbReference>
<feature type="region of interest" description="Disordered" evidence="5">
    <location>
        <begin position="855"/>
        <end position="877"/>
    </location>
</feature>
<dbReference type="OrthoDB" id="8056975at2759"/>
<dbReference type="SUPFAM" id="SSF53098">
    <property type="entry name" value="Ribonuclease H-like"/>
    <property type="match status" value="1"/>
</dbReference>
<dbReference type="InterPro" id="IPR039537">
    <property type="entry name" value="Retrotran_Ty1/copia-like"/>
</dbReference>
<accession>A0A164N620</accession>
<keyword evidence="9" id="KW-1185">Reference proteome</keyword>
<dbReference type="Pfam" id="PF14223">
    <property type="entry name" value="Retrotran_gag_2"/>
    <property type="match status" value="1"/>
</dbReference>
<dbReference type="SUPFAM" id="SSF56672">
    <property type="entry name" value="DNA/RNA polymerases"/>
    <property type="match status" value="1"/>
</dbReference>
<keyword evidence="6" id="KW-0732">Signal</keyword>
<organism evidence="8 9">
    <name type="scientific">Daphnia magna</name>
    <dbReference type="NCBI Taxonomy" id="35525"/>
    <lineage>
        <taxon>Eukaryota</taxon>
        <taxon>Metazoa</taxon>
        <taxon>Ecdysozoa</taxon>
        <taxon>Arthropoda</taxon>
        <taxon>Crustacea</taxon>
        <taxon>Branchiopoda</taxon>
        <taxon>Diplostraca</taxon>
        <taxon>Cladocera</taxon>
        <taxon>Anomopoda</taxon>
        <taxon>Daphniidae</taxon>
        <taxon>Daphnia</taxon>
    </lineage>
</organism>
<evidence type="ECO:0000259" key="7">
    <source>
        <dbReference type="PROSITE" id="PS50994"/>
    </source>
</evidence>
<feature type="region of interest" description="Disordered" evidence="5">
    <location>
        <begin position="1178"/>
        <end position="1204"/>
    </location>
</feature>
<dbReference type="STRING" id="35525.A0A164N620"/>
<dbReference type="Gene3D" id="3.30.420.10">
    <property type="entry name" value="Ribonuclease H-like superfamily/Ribonuclease H"/>
    <property type="match status" value="1"/>
</dbReference>
<feature type="domain" description="Integrase catalytic" evidence="7">
    <location>
        <begin position="542"/>
        <end position="710"/>
    </location>
</feature>
<dbReference type="GO" id="GO:0042575">
    <property type="term" value="C:DNA polymerase complex"/>
    <property type="evidence" value="ECO:0007669"/>
    <property type="project" value="UniProtKB-ARBA"/>
</dbReference>
<keyword evidence="4" id="KW-0378">Hydrolase</keyword>
<feature type="chain" id="PRO_5007851974" description="Integrase catalytic domain-containing protein" evidence="6">
    <location>
        <begin position="25"/>
        <end position="1870"/>
    </location>
</feature>
<dbReference type="Proteomes" id="UP000076858">
    <property type="component" value="Unassembled WGS sequence"/>
</dbReference>
<keyword evidence="3" id="KW-0064">Aspartyl protease</keyword>
<dbReference type="InterPro" id="IPR012337">
    <property type="entry name" value="RNaseH-like_sf"/>
</dbReference>
<dbReference type="GO" id="GO:0015074">
    <property type="term" value="P:DNA integration"/>
    <property type="evidence" value="ECO:0007669"/>
    <property type="project" value="InterPro"/>
</dbReference>
<dbReference type="InterPro" id="IPR057670">
    <property type="entry name" value="SH3_retrovirus"/>
</dbReference>
<dbReference type="InterPro" id="IPR054722">
    <property type="entry name" value="PolX-like_BBD"/>
</dbReference>
<dbReference type="GO" id="GO:0004190">
    <property type="term" value="F:aspartic-type endopeptidase activity"/>
    <property type="evidence" value="ECO:0007669"/>
    <property type="project" value="UniProtKB-KW"/>
</dbReference>
<dbReference type="InterPro" id="IPR043502">
    <property type="entry name" value="DNA/RNA_pol_sf"/>
</dbReference>
<feature type="signal peptide" evidence="6">
    <location>
        <begin position="1"/>
        <end position="24"/>
    </location>
</feature>
<sequence length="1870" mass="212045">MITKLFFFRITVLIMANNAPVGNCLKDMAHIVKFDGTNHFDWKYEFLGILEQHGLKHLIEPTAGDDVVARPNVARDANNAITNQAAIDLLNQKDIIIRNSILISIDSSQKQNFYGLPTAKEMWVKISTLFAAQADEIEQQLITRIFNYQHNPGKDIRYHINCIMNDANKLREMSSPLQDKYIINRILQTLPESYRHVRSAWTNVPRGEKTIDNLAQRLIAEEGVVASYAVQTPVPPTNSVAFQATVPESGVDNAHYATNRGGQRGRGRGGFRGRGGRGNFEGPRGGGVNQHAPKQEGANLETPHKVFNCIYCQRDSHHTVDSRKLISARKLATEHFTKKDSGYPASACYVSRSVFDWFADSRATSHMKDQLSLLIYYQPIELGSWMVTGIGGTSLPVHGQGSVRVITENELERVISPVLHVPELGTNLFSIGSATEAGMKAVFTGTSVNILIPDGNIFVEGERAARTMYHLKIRSKVNIDHAAAATSTGKRVSPEILHQRLGHVNFKNLKRMATQLLVDGLNIFQVTEKEWKAFKEIIYNTHTAQACGDRVHTDYCGPMSNASLGGARFFALFKDEWTEWFDVYFMKNKSEIPDHFKSFRVKMETQTGYKIKVLRSDNAAEYVSARQSNRLTELGIIHETSAPYTPQQNGVGERENRTVVEMARSMLYASKSKLPPSFWEEAIAYATYILKRIPSNKSTSSPFEKWNGTKPNLSHLRIFGSRTFVHVPDVKRNKFQPKCIEGVLVGFCESSKAYRVYIPTQRKVVVSLDVIIDETRGYEGEIPYPNAIDLLIDSQIQIDPFIDQTIEPARANIRTTENEGEIMTEGDGQLNPYAAEALPIPDVQTDYILPGGANTTIDVDDQHTPTTEGNEDETTGREHMEIDEPAQQVEVPTNQLQQIQTDSEVGLRRSARMLNPKYIKNRKSGKLRSKTNMTLSWTTRRGRLFHFRNTRKAIKGKWVLDFKPAHKGAAARYKARFVACGYPQLYGIDYFATYSSVVKQYSIHLVLSIAAAKDLEMVQLDIKTAFLYGDIKEKIYMLQPEGYALPGREDEVCQLLKCLYGLKQSSRCWFKKFDDFITKFGFIRCKSDPCVYYRSGFDGEHTILIIYVDDGLLCSNRTSAIDAILQYLRTHFQVRDLPASRFIGLDITRDRPNRFLYINQSDFIANMLRRYNMEDCHSSPIPANKDNRPSPMMAPKSEDDRNKMAATPVREALGSLMYLMAMSRPDIALTVNQVAANVSNPGPGHWEALFGGPISWGSKRQRATALSTTDAEIYAASEGSREAIWLKTILGELKIDVSQIPIYCDSRCAISIIENQENRQRVKHIHTKYFFIREQQEQGTLILCNVSTENQLADMFTKPLGKKDFEKFRNLIGVKEVIESQLLLSSVRPGVKNQATEDNGLPKPFDARILVLLLVLELLLYLGFILFQTAAAYVYLSIYCRLNILEFLAGTKNHGICFRGESKNPETPLVGFTDADFASDMEKLAIRGFRASSPFVVGISHGSTKPKFVNDYLRDFITEAILLESDGVVFRESKIKVSLAAFICDLPTRSFITKIKSHNAYFGCPKWETKGSFYNPMVNNARSGRVTYPQLEALPRTDQSFRNKSQPEHHHEGDSLLEELNLDLVPHVPVDTMHLTDRGGLAERIECIRSFIPKDFHRKLGALELLDQWKSTCFRMIKLRLGPVVLRHFLPDNFTYPFENYSQIIKNLVRKSAKPLQQIVKRLSELEMASLIEPYIENQNLMVLEDEHFSGPILSNMRTERQFKRAKLKTWILSSKKPDNCVYLHDKSIVLIENFIKRHDQLIIIGRKFEAYDDLYLLAVKSRQLGIHVVKQLGSLNVWPISAIRCKDLLFHHSFHLMMANIIHLLFPLN</sequence>
<keyword evidence="2" id="KW-0479">Metal-binding</keyword>
<evidence type="ECO:0000313" key="8">
    <source>
        <dbReference type="EMBL" id="KZS05677.1"/>
    </source>
</evidence>
<dbReference type="InterPro" id="IPR013103">
    <property type="entry name" value="RVT_2"/>
</dbReference>
<dbReference type="Pfam" id="PF13976">
    <property type="entry name" value="gag_pre-integrs"/>
    <property type="match status" value="1"/>
</dbReference>
<dbReference type="CDD" id="cd09272">
    <property type="entry name" value="RNase_HI_RT_Ty1"/>
    <property type="match status" value="1"/>
</dbReference>
<evidence type="ECO:0000256" key="1">
    <source>
        <dbReference type="ARBA" id="ARBA00022670"/>
    </source>
</evidence>
<dbReference type="InterPro" id="IPR036397">
    <property type="entry name" value="RNaseH_sf"/>
</dbReference>
<dbReference type="Pfam" id="PF25597">
    <property type="entry name" value="SH3_retrovirus"/>
    <property type="match status" value="1"/>
</dbReference>
<dbReference type="Pfam" id="PF07727">
    <property type="entry name" value="RVT_2"/>
    <property type="match status" value="1"/>
</dbReference>
<evidence type="ECO:0000313" key="9">
    <source>
        <dbReference type="Proteomes" id="UP000076858"/>
    </source>
</evidence>
<dbReference type="PANTHER" id="PTHR42648:SF28">
    <property type="entry name" value="TRANSPOSON-ENCODED PROTEIN WITH RIBONUCLEASE H-LIKE AND RETROVIRUS ZINC FINGER-LIKE DOMAINS"/>
    <property type="match status" value="1"/>
</dbReference>